<feature type="domain" description="HTH CENPB-type" evidence="3">
    <location>
        <begin position="51"/>
        <end position="124"/>
    </location>
</feature>
<dbReference type="InterPro" id="IPR009057">
    <property type="entry name" value="Homeodomain-like_sf"/>
</dbReference>
<dbReference type="Pfam" id="PF03221">
    <property type="entry name" value="HTH_Tnp_Tc5"/>
    <property type="match status" value="1"/>
</dbReference>
<reference evidence="4" key="1">
    <citation type="journal article" date="2021" name="Sci. Adv.">
        <title>The American lobster genome reveals insights on longevity, neural, and immune adaptations.</title>
        <authorList>
            <person name="Polinski J.M."/>
            <person name="Zimin A.V."/>
            <person name="Clark K.F."/>
            <person name="Kohn A.B."/>
            <person name="Sadowski N."/>
            <person name="Timp W."/>
            <person name="Ptitsyn A."/>
            <person name="Khanna P."/>
            <person name="Romanova D.Y."/>
            <person name="Williams P."/>
            <person name="Greenwood S.J."/>
            <person name="Moroz L.L."/>
            <person name="Walt D.R."/>
            <person name="Bodnar A.G."/>
        </authorList>
    </citation>
    <scope>NUCLEOTIDE SEQUENCE</scope>
    <source>
        <strain evidence="4">GMGI-L3</strain>
    </source>
</reference>
<evidence type="ECO:0000313" key="4">
    <source>
        <dbReference type="EMBL" id="KAG7172027.1"/>
    </source>
</evidence>
<keyword evidence="5" id="KW-1185">Reference proteome</keyword>
<keyword evidence="2" id="KW-0238">DNA-binding</keyword>
<comment type="subcellular location">
    <subcellularLocation>
        <location evidence="1">Nucleus</location>
    </subcellularLocation>
</comment>
<protein>
    <submittedName>
        <fullName evidence="4">Pogo transposable element-like 41</fullName>
    </submittedName>
</protein>
<evidence type="ECO:0000313" key="5">
    <source>
        <dbReference type="Proteomes" id="UP000747542"/>
    </source>
</evidence>
<evidence type="ECO:0000256" key="2">
    <source>
        <dbReference type="ARBA" id="ARBA00023125"/>
    </source>
</evidence>
<sequence length="274" mass="32033">RYEACFKLKVIAYAQSHNNCAASREYGVTEKMVRDWRSKEHLLRSMPRNKCAMRRGTAHWPILEKHAVDMVHEQRQNGYIVSRNMIRMWALKWAKQNQEHSKDFKATASWCSRFMERSNLVLRQTKIAQKLPADLNCKIAWNDINVETVIKSFKKCGISNSMDGMEDDMLWEDEDETEAEATSSDLEFDPYDEAAINVSQDVLEELMISDVDDVDFEVRQHFLIIHEHEDGWMKSNIQIWQSLELFRPGDCAKKSFYCGMSLGHILLTSSHCWD</sequence>
<dbReference type="GO" id="GO:0005634">
    <property type="term" value="C:nucleus"/>
    <property type="evidence" value="ECO:0007669"/>
    <property type="project" value="UniProtKB-SubCell"/>
</dbReference>
<organism evidence="4 5">
    <name type="scientific">Homarus americanus</name>
    <name type="common">American lobster</name>
    <dbReference type="NCBI Taxonomy" id="6706"/>
    <lineage>
        <taxon>Eukaryota</taxon>
        <taxon>Metazoa</taxon>
        <taxon>Ecdysozoa</taxon>
        <taxon>Arthropoda</taxon>
        <taxon>Crustacea</taxon>
        <taxon>Multicrustacea</taxon>
        <taxon>Malacostraca</taxon>
        <taxon>Eumalacostraca</taxon>
        <taxon>Eucarida</taxon>
        <taxon>Decapoda</taxon>
        <taxon>Pleocyemata</taxon>
        <taxon>Astacidea</taxon>
        <taxon>Nephropoidea</taxon>
        <taxon>Nephropidae</taxon>
        <taxon>Homarus</taxon>
    </lineage>
</organism>
<evidence type="ECO:0000259" key="3">
    <source>
        <dbReference type="PROSITE" id="PS51253"/>
    </source>
</evidence>
<gene>
    <name evidence="4" type="primary">Pogo-L41</name>
    <name evidence="4" type="ORF">Hamer_G001003</name>
</gene>
<proteinExistence type="predicted"/>
<dbReference type="AlphaFoldDB" id="A0A8J5N2F6"/>
<feature type="non-terminal residue" evidence="4">
    <location>
        <position position="1"/>
    </location>
</feature>
<comment type="caution">
    <text evidence="4">The sequence shown here is derived from an EMBL/GenBank/DDBJ whole genome shotgun (WGS) entry which is preliminary data.</text>
</comment>
<dbReference type="InterPro" id="IPR018586">
    <property type="entry name" value="Brinker_DNA-bd"/>
</dbReference>
<dbReference type="Pfam" id="PF09607">
    <property type="entry name" value="BrkDBD"/>
    <property type="match status" value="1"/>
</dbReference>
<dbReference type="EMBL" id="JAHLQT010011632">
    <property type="protein sequence ID" value="KAG7172027.1"/>
    <property type="molecule type" value="Genomic_DNA"/>
</dbReference>
<accession>A0A8J5N2F6</accession>
<name>A0A8J5N2F6_HOMAM</name>
<dbReference type="Proteomes" id="UP000747542">
    <property type="component" value="Unassembled WGS sequence"/>
</dbReference>
<feature type="non-terminal residue" evidence="4">
    <location>
        <position position="274"/>
    </location>
</feature>
<dbReference type="Gene3D" id="1.10.10.60">
    <property type="entry name" value="Homeodomain-like"/>
    <property type="match status" value="2"/>
</dbReference>
<dbReference type="SUPFAM" id="SSF46689">
    <property type="entry name" value="Homeodomain-like"/>
    <property type="match status" value="1"/>
</dbReference>
<dbReference type="PROSITE" id="PS51253">
    <property type="entry name" value="HTH_CENPB"/>
    <property type="match status" value="1"/>
</dbReference>
<dbReference type="InterPro" id="IPR006600">
    <property type="entry name" value="HTH_CenpB_DNA-bd_dom"/>
</dbReference>
<evidence type="ECO:0000256" key="1">
    <source>
        <dbReference type="ARBA" id="ARBA00004123"/>
    </source>
</evidence>
<dbReference type="SMART" id="SM00674">
    <property type="entry name" value="CENPB"/>
    <property type="match status" value="1"/>
</dbReference>
<dbReference type="GO" id="GO:0003677">
    <property type="term" value="F:DNA binding"/>
    <property type="evidence" value="ECO:0007669"/>
    <property type="project" value="UniProtKB-KW"/>
</dbReference>